<protein>
    <submittedName>
        <fullName evidence="1">Uncharacterized protein</fullName>
    </submittedName>
</protein>
<reference evidence="1" key="1">
    <citation type="submission" date="2020-11" db="EMBL/GenBank/DDBJ databases">
        <authorList>
            <consortium name="DOE Joint Genome Institute"/>
            <person name="Ahrendt S."/>
            <person name="Riley R."/>
            <person name="Andreopoulos W."/>
            <person name="Labutti K."/>
            <person name="Pangilinan J."/>
            <person name="Ruiz-Duenas F.J."/>
            <person name="Barrasa J.M."/>
            <person name="Sanchez-Garcia M."/>
            <person name="Camarero S."/>
            <person name="Miyauchi S."/>
            <person name="Serrano A."/>
            <person name="Linde D."/>
            <person name="Babiker R."/>
            <person name="Drula E."/>
            <person name="Ayuso-Fernandez I."/>
            <person name="Pacheco R."/>
            <person name="Padilla G."/>
            <person name="Ferreira P."/>
            <person name="Barriuso J."/>
            <person name="Kellner H."/>
            <person name="Castanera R."/>
            <person name="Alfaro M."/>
            <person name="Ramirez L."/>
            <person name="Pisabarro A.G."/>
            <person name="Kuo A."/>
            <person name="Tritt A."/>
            <person name="Lipzen A."/>
            <person name="He G."/>
            <person name="Yan M."/>
            <person name="Ng V."/>
            <person name="Cullen D."/>
            <person name="Martin F."/>
            <person name="Rosso M.-N."/>
            <person name="Henrissat B."/>
            <person name="Hibbett D."/>
            <person name="Martinez A.T."/>
            <person name="Grigoriev I.V."/>
        </authorList>
    </citation>
    <scope>NUCLEOTIDE SEQUENCE</scope>
    <source>
        <strain evidence="1">CIRM-BRFM 674</strain>
    </source>
</reference>
<evidence type="ECO:0000313" key="2">
    <source>
        <dbReference type="Proteomes" id="UP000807469"/>
    </source>
</evidence>
<evidence type="ECO:0000313" key="1">
    <source>
        <dbReference type="EMBL" id="KAF9471536.1"/>
    </source>
</evidence>
<dbReference type="Proteomes" id="UP000807469">
    <property type="component" value="Unassembled WGS sequence"/>
</dbReference>
<dbReference type="EMBL" id="MU155667">
    <property type="protein sequence ID" value="KAF9471536.1"/>
    <property type="molecule type" value="Genomic_DNA"/>
</dbReference>
<gene>
    <name evidence="1" type="ORF">BDN70DRAFT_901273</name>
</gene>
<sequence length="206" mass="24074">MGLKNPIIFLPIFPAFSSPKIPARRELQQKRCPEHHLLRCLYMLGNVFDPRCALTARHSKRTTTPPLPAPPAYKSPQRALGQNLVWMYDPSYKAVVVAETMVHDGQMVYTGYYVRKGIDGRVVFISIGRLQSLHVNCLECLEWNAWFAKNKHCRQRVLRNVYWDYVYLSTILLRTLFGRIKNHHFNYSFQDLPRNATFHTFYGAEQ</sequence>
<comment type="caution">
    <text evidence="1">The sequence shown here is derived from an EMBL/GenBank/DDBJ whole genome shotgun (WGS) entry which is preliminary data.</text>
</comment>
<name>A0A9P5YMG8_9AGAR</name>
<accession>A0A9P5YMG8</accession>
<keyword evidence="2" id="KW-1185">Reference proteome</keyword>
<dbReference type="AlphaFoldDB" id="A0A9P5YMG8"/>
<organism evidence="1 2">
    <name type="scientific">Pholiota conissans</name>
    <dbReference type="NCBI Taxonomy" id="109636"/>
    <lineage>
        <taxon>Eukaryota</taxon>
        <taxon>Fungi</taxon>
        <taxon>Dikarya</taxon>
        <taxon>Basidiomycota</taxon>
        <taxon>Agaricomycotina</taxon>
        <taxon>Agaricomycetes</taxon>
        <taxon>Agaricomycetidae</taxon>
        <taxon>Agaricales</taxon>
        <taxon>Agaricineae</taxon>
        <taxon>Strophariaceae</taxon>
        <taxon>Pholiota</taxon>
    </lineage>
</organism>
<proteinExistence type="predicted"/>